<proteinExistence type="inferred from homology"/>
<sequence>MHQLNPSPKLLRRLKGTTAIITGSGRGIGAATAALFNKHGANVVITDLPALQEQASSLIESLQHPNKAIFVPASVTEWTELVEVFKAGQKKFGSIDIVVANAAIMESRPVMDIDVDANGDPLESREANKVIDVNLRGALNTLRLSMHYMQRNKITEHGHRGSVVLVTSTSGYFGLTGNLAYIASKHGAVGLLRACQPSAEANQIRVNSIAPSFTPTHITAGFGDSLQNAGVESNTPEMVATAIAYAALDESQQGSACLVAGKFLRELEHTRKALMPEWLGTDVLEMMARMGGVMKDLGGFPLPQTSP</sequence>
<accession>A0A9P9DUP9</accession>
<evidence type="ECO:0000313" key="5">
    <source>
        <dbReference type="Proteomes" id="UP000717696"/>
    </source>
</evidence>
<evidence type="ECO:0000256" key="3">
    <source>
        <dbReference type="ARBA" id="ARBA00023002"/>
    </source>
</evidence>
<evidence type="ECO:0000256" key="2">
    <source>
        <dbReference type="ARBA" id="ARBA00022857"/>
    </source>
</evidence>
<dbReference type="Gene3D" id="3.40.50.720">
    <property type="entry name" value="NAD(P)-binding Rossmann-like Domain"/>
    <property type="match status" value="1"/>
</dbReference>
<dbReference type="AlphaFoldDB" id="A0A9P9DUP9"/>
<dbReference type="GO" id="GO:0016491">
    <property type="term" value="F:oxidoreductase activity"/>
    <property type="evidence" value="ECO:0007669"/>
    <property type="project" value="UniProtKB-KW"/>
</dbReference>
<evidence type="ECO:0000256" key="1">
    <source>
        <dbReference type="ARBA" id="ARBA00006484"/>
    </source>
</evidence>
<dbReference type="Proteomes" id="UP000717696">
    <property type="component" value="Unassembled WGS sequence"/>
</dbReference>
<comment type="similarity">
    <text evidence="1">Belongs to the short-chain dehydrogenases/reductases (SDR) family.</text>
</comment>
<evidence type="ECO:0000313" key="4">
    <source>
        <dbReference type="EMBL" id="KAH7124886.1"/>
    </source>
</evidence>
<dbReference type="SUPFAM" id="SSF51735">
    <property type="entry name" value="NAD(P)-binding Rossmann-fold domains"/>
    <property type="match status" value="1"/>
</dbReference>
<dbReference type="Pfam" id="PF00106">
    <property type="entry name" value="adh_short"/>
    <property type="match status" value="1"/>
</dbReference>
<dbReference type="InterPro" id="IPR036291">
    <property type="entry name" value="NAD(P)-bd_dom_sf"/>
</dbReference>
<keyword evidence="5" id="KW-1185">Reference proteome</keyword>
<dbReference type="InterPro" id="IPR002347">
    <property type="entry name" value="SDR_fam"/>
</dbReference>
<dbReference type="OrthoDB" id="37659at2759"/>
<feature type="non-terminal residue" evidence="4">
    <location>
        <position position="307"/>
    </location>
</feature>
<name>A0A9P9DUP9_9HYPO</name>
<keyword evidence="3" id="KW-0560">Oxidoreductase</keyword>
<reference evidence="4" key="1">
    <citation type="journal article" date="2021" name="Nat. Commun.">
        <title>Genetic determinants of endophytism in the Arabidopsis root mycobiome.</title>
        <authorList>
            <person name="Mesny F."/>
            <person name="Miyauchi S."/>
            <person name="Thiergart T."/>
            <person name="Pickel B."/>
            <person name="Atanasova L."/>
            <person name="Karlsson M."/>
            <person name="Huettel B."/>
            <person name="Barry K.W."/>
            <person name="Haridas S."/>
            <person name="Chen C."/>
            <person name="Bauer D."/>
            <person name="Andreopoulos W."/>
            <person name="Pangilinan J."/>
            <person name="LaButti K."/>
            <person name="Riley R."/>
            <person name="Lipzen A."/>
            <person name="Clum A."/>
            <person name="Drula E."/>
            <person name="Henrissat B."/>
            <person name="Kohler A."/>
            <person name="Grigoriev I.V."/>
            <person name="Martin F.M."/>
            <person name="Hacquard S."/>
        </authorList>
    </citation>
    <scope>NUCLEOTIDE SEQUENCE</scope>
    <source>
        <strain evidence="4">MPI-CAGE-AT-0021</strain>
    </source>
</reference>
<comment type="caution">
    <text evidence="4">The sequence shown here is derived from an EMBL/GenBank/DDBJ whole genome shotgun (WGS) entry which is preliminary data.</text>
</comment>
<dbReference type="PANTHER" id="PTHR43180">
    <property type="entry name" value="3-OXOACYL-(ACYL-CARRIER-PROTEIN) REDUCTASE (AFU_ORTHOLOGUE AFUA_6G11210)"/>
    <property type="match status" value="1"/>
</dbReference>
<gene>
    <name evidence="4" type="ORF">B0J13DRAFT_484240</name>
</gene>
<dbReference type="EMBL" id="JAGMUU010000024">
    <property type="protein sequence ID" value="KAH7124886.1"/>
    <property type="molecule type" value="Genomic_DNA"/>
</dbReference>
<organism evidence="4 5">
    <name type="scientific">Dactylonectria estremocensis</name>
    <dbReference type="NCBI Taxonomy" id="1079267"/>
    <lineage>
        <taxon>Eukaryota</taxon>
        <taxon>Fungi</taxon>
        <taxon>Dikarya</taxon>
        <taxon>Ascomycota</taxon>
        <taxon>Pezizomycotina</taxon>
        <taxon>Sordariomycetes</taxon>
        <taxon>Hypocreomycetidae</taxon>
        <taxon>Hypocreales</taxon>
        <taxon>Nectriaceae</taxon>
        <taxon>Dactylonectria</taxon>
    </lineage>
</organism>
<dbReference type="PRINTS" id="PR00081">
    <property type="entry name" value="GDHRDH"/>
</dbReference>
<dbReference type="PANTHER" id="PTHR43180:SF33">
    <property type="entry name" value="15-HYDROXYPROSTAGLANDIN DEHYDROGENASE [NAD(+)]-LIKE"/>
    <property type="match status" value="1"/>
</dbReference>
<keyword evidence="2" id="KW-0521">NADP</keyword>
<protein>
    <submittedName>
        <fullName evidence="4">3-hydroxyacyl-CoA dehydrogenase type-2</fullName>
    </submittedName>
</protein>